<organism evidence="3 4">
    <name type="scientific">Streptomyces blastmyceticus</name>
    <dbReference type="NCBI Taxonomy" id="68180"/>
    <lineage>
        <taxon>Bacteria</taxon>
        <taxon>Bacillati</taxon>
        <taxon>Actinomycetota</taxon>
        <taxon>Actinomycetes</taxon>
        <taxon>Kitasatosporales</taxon>
        <taxon>Streptomycetaceae</taxon>
        <taxon>Streptomyces</taxon>
    </lineage>
</organism>
<evidence type="ECO:0000256" key="2">
    <source>
        <dbReference type="SAM" id="Phobius"/>
    </source>
</evidence>
<feature type="transmembrane region" description="Helical" evidence="2">
    <location>
        <begin position="78"/>
        <end position="102"/>
    </location>
</feature>
<gene>
    <name evidence="3" type="ORF">GCM10010319_45480</name>
</gene>
<dbReference type="InterPro" id="IPR046151">
    <property type="entry name" value="DUF6153"/>
</dbReference>
<proteinExistence type="predicted"/>
<keyword evidence="2" id="KW-0472">Membrane</keyword>
<reference evidence="3 4" key="1">
    <citation type="journal article" date="2019" name="Int. J. Syst. Evol. Microbiol.">
        <title>The Global Catalogue of Microorganisms (GCM) 10K type strain sequencing project: providing services to taxonomists for standard genome sequencing and annotation.</title>
        <authorList>
            <consortium name="The Broad Institute Genomics Platform"/>
            <consortium name="The Broad Institute Genome Sequencing Center for Infectious Disease"/>
            <person name="Wu L."/>
            <person name="Ma J."/>
        </authorList>
    </citation>
    <scope>NUCLEOTIDE SEQUENCE [LARGE SCALE GENOMIC DNA]</scope>
    <source>
        <strain evidence="3 4">JCM 4565</strain>
    </source>
</reference>
<dbReference type="EMBL" id="BAAABW010000025">
    <property type="protein sequence ID" value="GAA0362696.1"/>
    <property type="molecule type" value="Genomic_DNA"/>
</dbReference>
<dbReference type="Pfam" id="PF19650">
    <property type="entry name" value="DUF6153"/>
    <property type="match status" value="1"/>
</dbReference>
<keyword evidence="2" id="KW-1133">Transmembrane helix</keyword>
<keyword evidence="2" id="KW-0812">Transmembrane</keyword>
<keyword evidence="4" id="KW-1185">Reference proteome</keyword>
<dbReference type="Proteomes" id="UP001500063">
    <property type="component" value="Unassembled WGS sequence"/>
</dbReference>
<sequence length="140" mass="14445">MDGQRKATAWCGRLLLFAALLLGIVTMHTLGHPAGHGGSRGTASHAMAPMTGDPAVAPHTTTDHRAASVDGESHGMDPMSVCLAVLGSALLALVSLLGVAALRRLAPALAVVRARLLAVLRPIPPPPRHKALARLSVLRV</sequence>
<feature type="compositionally biased region" description="Basic and acidic residues" evidence="1">
    <location>
        <begin position="61"/>
        <end position="71"/>
    </location>
</feature>
<feature type="region of interest" description="Disordered" evidence="1">
    <location>
        <begin position="34"/>
        <end position="71"/>
    </location>
</feature>
<evidence type="ECO:0000256" key="1">
    <source>
        <dbReference type="SAM" id="MobiDB-lite"/>
    </source>
</evidence>
<comment type="caution">
    <text evidence="3">The sequence shown here is derived from an EMBL/GenBank/DDBJ whole genome shotgun (WGS) entry which is preliminary data.</text>
</comment>
<protein>
    <recommendedName>
        <fullName evidence="5">DUF2946 domain-containing protein</fullName>
    </recommendedName>
</protein>
<accession>A0ABN0XF81</accession>
<evidence type="ECO:0000313" key="3">
    <source>
        <dbReference type="EMBL" id="GAA0362696.1"/>
    </source>
</evidence>
<evidence type="ECO:0000313" key="4">
    <source>
        <dbReference type="Proteomes" id="UP001500063"/>
    </source>
</evidence>
<evidence type="ECO:0008006" key="5">
    <source>
        <dbReference type="Google" id="ProtNLM"/>
    </source>
</evidence>
<dbReference type="RefSeq" id="WP_344120365.1">
    <property type="nucleotide sequence ID" value="NZ_BAAABW010000025.1"/>
</dbReference>
<name>A0ABN0XF81_9ACTN</name>